<evidence type="ECO:0000313" key="6">
    <source>
        <dbReference type="Proteomes" id="UP000319148"/>
    </source>
</evidence>
<sequence length="183" mass="20711">MFPRDPDFDDKKVRRVDDAYPGYVIKEVLDILDVGAVTYVRSVEAGIKLFNEKPWDCVFVDCLKQGGEGFRLLEAVRRNPDEDKIRTPVILCTAFTERLNVCRARDLGANEILAKPVSPDQILVKLACALFKQREFIQAPGYVGPCRRRRQTDWSGKEERRAAGAATTEEITEAEVKEVAHGR</sequence>
<feature type="compositionally biased region" description="Basic and acidic residues" evidence="3">
    <location>
        <begin position="174"/>
        <end position="183"/>
    </location>
</feature>
<dbReference type="EMBL" id="VFIY01000014">
    <property type="protein sequence ID" value="TPD59405.1"/>
    <property type="molecule type" value="Genomic_DNA"/>
</dbReference>
<feature type="compositionally biased region" description="Basic and acidic residues" evidence="3">
    <location>
        <begin position="151"/>
        <end position="162"/>
    </location>
</feature>
<dbReference type="OrthoDB" id="9786548at2"/>
<proteinExistence type="predicted"/>
<gene>
    <name evidence="5" type="ORF">FIV46_11465</name>
</gene>
<protein>
    <submittedName>
        <fullName evidence="5">Response regulator</fullName>
    </submittedName>
</protein>
<dbReference type="PROSITE" id="PS50110">
    <property type="entry name" value="RESPONSE_REGULATORY"/>
    <property type="match status" value="1"/>
</dbReference>
<evidence type="ECO:0000256" key="1">
    <source>
        <dbReference type="ARBA" id="ARBA00022553"/>
    </source>
</evidence>
<comment type="caution">
    <text evidence="5">The sequence shown here is derived from an EMBL/GenBank/DDBJ whole genome shotgun (WGS) entry which is preliminary data.</text>
</comment>
<feature type="modified residue" description="4-aspartylphosphate" evidence="2">
    <location>
        <position position="61"/>
    </location>
</feature>
<reference evidence="6" key="1">
    <citation type="submission" date="2019-06" db="EMBL/GenBank/DDBJ databases">
        <title>The complete genome of Emcibacter congregatus ZYLT.</title>
        <authorList>
            <person name="Zhao Z."/>
        </authorList>
    </citation>
    <scope>NUCLEOTIDE SEQUENCE [LARGE SCALE GENOMIC DNA]</scope>
    <source>
        <strain evidence="6">MCCC 1A06723</strain>
    </source>
</reference>
<dbReference type="InterPro" id="IPR050595">
    <property type="entry name" value="Bact_response_regulator"/>
</dbReference>
<dbReference type="Pfam" id="PF00072">
    <property type="entry name" value="Response_reg"/>
    <property type="match status" value="1"/>
</dbReference>
<dbReference type="InterPro" id="IPR011006">
    <property type="entry name" value="CheY-like_superfamily"/>
</dbReference>
<dbReference type="InterPro" id="IPR001789">
    <property type="entry name" value="Sig_transdc_resp-reg_receiver"/>
</dbReference>
<dbReference type="Gene3D" id="3.40.50.2300">
    <property type="match status" value="1"/>
</dbReference>
<dbReference type="Proteomes" id="UP000319148">
    <property type="component" value="Unassembled WGS sequence"/>
</dbReference>
<dbReference type="PANTHER" id="PTHR44591">
    <property type="entry name" value="STRESS RESPONSE REGULATOR PROTEIN 1"/>
    <property type="match status" value="1"/>
</dbReference>
<feature type="region of interest" description="Disordered" evidence="3">
    <location>
        <begin position="148"/>
        <end position="183"/>
    </location>
</feature>
<evidence type="ECO:0000313" key="5">
    <source>
        <dbReference type="EMBL" id="TPD59405.1"/>
    </source>
</evidence>
<organism evidence="5 6">
    <name type="scientific">Emcibacter nanhaiensis</name>
    <dbReference type="NCBI Taxonomy" id="1505037"/>
    <lineage>
        <taxon>Bacteria</taxon>
        <taxon>Pseudomonadati</taxon>
        <taxon>Pseudomonadota</taxon>
        <taxon>Alphaproteobacteria</taxon>
        <taxon>Emcibacterales</taxon>
        <taxon>Emcibacteraceae</taxon>
        <taxon>Emcibacter</taxon>
    </lineage>
</organism>
<keyword evidence="6" id="KW-1185">Reference proteome</keyword>
<keyword evidence="1 2" id="KW-0597">Phosphoprotein</keyword>
<accession>A0A501PGS4</accession>
<evidence type="ECO:0000259" key="4">
    <source>
        <dbReference type="PROSITE" id="PS50110"/>
    </source>
</evidence>
<dbReference type="AlphaFoldDB" id="A0A501PGS4"/>
<feature type="domain" description="Response regulatory" evidence="4">
    <location>
        <begin position="11"/>
        <end position="130"/>
    </location>
</feature>
<dbReference type="GO" id="GO:0000160">
    <property type="term" value="P:phosphorelay signal transduction system"/>
    <property type="evidence" value="ECO:0007669"/>
    <property type="project" value="InterPro"/>
</dbReference>
<evidence type="ECO:0000256" key="3">
    <source>
        <dbReference type="SAM" id="MobiDB-lite"/>
    </source>
</evidence>
<dbReference type="RefSeq" id="WP_139941068.1">
    <property type="nucleotide sequence ID" value="NZ_JBHSYP010000006.1"/>
</dbReference>
<name>A0A501PGS4_9PROT</name>
<dbReference type="SUPFAM" id="SSF52172">
    <property type="entry name" value="CheY-like"/>
    <property type="match status" value="1"/>
</dbReference>
<dbReference type="SMART" id="SM00448">
    <property type="entry name" value="REC"/>
    <property type="match status" value="1"/>
</dbReference>
<dbReference type="PANTHER" id="PTHR44591:SF3">
    <property type="entry name" value="RESPONSE REGULATORY DOMAIN-CONTAINING PROTEIN"/>
    <property type="match status" value="1"/>
</dbReference>
<evidence type="ECO:0000256" key="2">
    <source>
        <dbReference type="PROSITE-ProRule" id="PRU00169"/>
    </source>
</evidence>